<gene>
    <name evidence="1" type="ORF">CCMP2556_LOCUS1729</name>
</gene>
<reference evidence="1 2" key="1">
    <citation type="submission" date="2024-02" db="EMBL/GenBank/DDBJ databases">
        <authorList>
            <person name="Chen Y."/>
            <person name="Shah S."/>
            <person name="Dougan E. K."/>
            <person name="Thang M."/>
            <person name="Chan C."/>
        </authorList>
    </citation>
    <scope>NUCLEOTIDE SEQUENCE [LARGE SCALE GENOMIC DNA]</scope>
</reference>
<dbReference type="EMBL" id="CAXAMN010000584">
    <property type="protein sequence ID" value="CAK8989616.1"/>
    <property type="molecule type" value="Genomic_DNA"/>
</dbReference>
<proteinExistence type="predicted"/>
<dbReference type="Proteomes" id="UP001642484">
    <property type="component" value="Unassembled WGS sequence"/>
</dbReference>
<feature type="non-terminal residue" evidence="1">
    <location>
        <position position="78"/>
    </location>
</feature>
<feature type="non-terminal residue" evidence="1">
    <location>
        <position position="1"/>
    </location>
</feature>
<organism evidence="1 2">
    <name type="scientific">Durusdinium trenchii</name>
    <dbReference type="NCBI Taxonomy" id="1381693"/>
    <lineage>
        <taxon>Eukaryota</taxon>
        <taxon>Sar</taxon>
        <taxon>Alveolata</taxon>
        <taxon>Dinophyceae</taxon>
        <taxon>Suessiales</taxon>
        <taxon>Symbiodiniaceae</taxon>
        <taxon>Durusdinium</taxon>
    </lineage>
</organism>
<accession>A0ABP0HJD0</accession>
<evidence type="ECO:0000313" key="1">
    <source>
        <dbReference type="EMBL" id="CAK8989616.1"/>
    </source>
</evidence>
<protein>
    <submittedName>
        <fullName evidence="1">Uncharacterized protein</fullName>
    </submittedName>
</protein>
<evidence type="ECO:0000313" key="2">
    <source>
        <dbReference type="Proteomes" id="UP001642484"/>
    </source>
</evidence>
<name>A0ABP0HJD0_9DINO</name>
<comment type="caution">
    <text evidence="1">The sequence shown here is derived from an EMBL/GenBank/DDBJ whole genome shotgun (WGS) entry which is preliminary data.</text>
</comment>
<sequence>ISTMPWRPPPVSRRDRRSSGWWRWSWRSFGTSARICLRRSARSWRSLGVGGGSWEAKKTRSWTSSAASCASRPSRTST</sequence>
<keyword evidence="2" id="KW-1185">Reference proteome</keyword>